<protein>
    <submittedName>
        <fullName evidence="2">Uncharacterized protein</fullName>
    </submittedName>
</protein>
<dbReference type="AlphaFoldDB" id="A0A0K8W2S0"/>
<keyword evidence="1" id="KW-0472">Membrane</keyword>
<proteinExistence type="predicted"/>
<name>A0A0K8W2S0_BACLA</name>
<keyword evidence="1" id="KW-1133">Transmembrane helix</keyword>
<gene>
    <name evidence="2" type="ORF">c0_g1_i1</name>
</gene>
<feature type="transmembrane region" description="Helical" evidence="1">
    <location>
        <begin position="77"/>
        <end position="103"/>
    </location>
</feature>
<evidence type="ECO:0000313" key="2">
    <source>
        <dbReference type="EMBL" id="JAI45376.1"/>
    </source>
</evidence>
<feature type="transmembrane region" description="Helical" evidence="1">
    <location>
        <begin position="7"/>
        <end position="25"/>
    </location>
</feature>
<evidence type="ECO:0000256" key="1">
    <source>
        <dbReference type="SAM" id="Phobius"/>
    </source>
</evidence>
<reference evidence="2" key="1">
    <citation type="submission" date="2015-06" db="EMBL/GenBank/DDBJ databases">
        <authorList>
            <person name="Hoefler B.C."/>
            <person name="Straight P.D."/>
        </authorList>
    </citation>
    <scope>NUCLEOTIDE SEQUENCE</scope>
</reference>
<feature type="transmembrane region" description="Helical" evidence="1">
    <location>
        <begin position="37"/>
        <end position="56"/>
    </location>
</feature>
<sequence>MMITHNPLSVACFKCIPAFIFANWVKGGERWASYYSFKLTIAMLRSHMIVISFYFLQPLDKQRTSLISAHTHSYIHTYIRIHIYIVFTLNLISVKAFAAQFILEVIPVTPHLSTETDASIYIRQTNIKT</sequence>
<organism evidence="2">
    <name type="scientific">Bactrocera latifrons</name>
    <name type="common">Malaysian fruit fly</name>
    <name type="synonym">Chaetodacus latifrons</name>
    <dbReference type="NCBI Taxonomy" id="174628"/>
    <lineage>
        <taxon>Eukaryota</taxon>
        <taxon>Metazoa</taxon>
        <taxon>Ecdysozoa</taxon>
        <taxon>Arthropoda</taxon>
        <taxon>Hexapoda</taxon>
        <taxon>Insecta</taxon>
        <taxon>Pterygota</taxon>
        <taxon>Neoptera</taxon>
        <taxon>Endopterygota</taxon>
        <taxon>Diptera</taxon>
        <taxon>Brachycera</taxon>
        <taxon>Muscomorpha</taxon>
        <taxon>Tephritoidea</taxon>
        <taxon>Tephritidae</taxon>
        <taxon>Bactrocera</taxon>
        <taxon>Bactrocera</taxon>
    </lineage>
</organism>
<dbReference type="EMBL" id="GDHF01006938">
    <property type="protein sequence ID" value="JAI45376.1"/>
    <property type="molecule type" value="Transcribed_RNA"/>
</dbReference>
<feature type="non-terminal residue" evidence="2">
    <location>
        <position position="129"/>
    </location>
</feature>
<keyword evidence="1" id="KW-0812">Transmembrane</keyword>
<accession>A0A0K8W2S0</accession>